<protein>
    <submittedName>
        <fullName evidence="1">Uncharacterized protein</fullName>
    </submittedName>
</protein>
<accession>A0A382IUD6</accession>
<proteinExistence type="predicted"/>
<evidence type="ECO:0000313" key="1">
    <source>
        <dbReference type="EMBL" id="SVC02909.1"/>
    </source>
</evidence>
<dbReference type="AlphaFoldDB" id="A0A382IUD6"/>
<organism evidence="1">
    <name type="scientific">marine metagenome</name>
    <dbReference type="NCBI Taxonomy" id="408172"/>
    <lineage>
        <taxon>unclassified sequences</taxon>
        <taxon>metagenomes</taxon>
        <taxon>ecological metagenomes</taxon>
    </lineage>
</organism>
<dbReference type="EMBL" id="UINC01069493">
    <property type="protein sequence ID" value="SVC02909.1"/>
    <property type="molecule type" value="Genomic_DNA"/>
</dbReference>
<name>A0A382IUD6_9ZZZZ</name>
<gene>
    <name evidence="1" type="ORF">METZ01_LOCUS255763</name>
</gene>
<sequence>MRKSIMTPKFTGLLSDLLEEWANSEYKATNYT</sequence>
<reference evidence="1" key="1">
    <citation type="submission" date="2018-05" db="EMBL/GenBank/DDBJ databases">
        <authorList>
            <person name="Lanie J.A."/>
            <person name="Ng W.-L."/>
            <person name="Kazmierczak K.M."/>
            <person name="Andrzejewski T.M."/>
            <person name="Davidsen T.M."/>
            <person name="Wayne K.J."/>
            <person name="Tettelin H."/>
            <person name="Glass J.I."/>
            <person name="Rusch D."/>
            <person name="Podicherti R."/>
            <person name="Tsui H.-C.T."/>
            <person name="Winkler M.E."/>
        </authorList>
    </citation>
    <scope>NUCLEOTIDE SEQUENCE</scope>
</reference>
<feature type="non-terminal residue" evidence="1">
    <location>
        <position position="32"/>
    </location>
</feature>